<dbReference type="GO" id="GO:0005886">
    <property type="term" value="C:plasma membrane"/>
    <property type="evidence" value="ECO:0007669"/>
    <property type="project" value="UniProtKB-SubCell"/>
</dbReference>
<dbReference type="PANTHER" id="PTHR30619:SF1">
    <property type="entry name" value="RECOMBINATION PROTEIN 2"/>
    <property type="match status" value="1"/>
</dbReference>
<keyword evidence="3 6" id="KW-0812">Transmembrane</keyword>
<evidence type="ECO:0000313" key="8">
    <source>
        <dbReference type="EMBL" id="PDX73637.1"/>
    </source>
</evidence>
<comment type="subcellular location">
    <subcellularLocation>
        <location evidence="1">Cell membrane</location>
        <topology evidence="1">Multi-pass membrane protein</topology>
    </subcellularLocation>
</comment>
<organism evidence="8 9">
    <name type="scientific">Faecalibacterium prausnitzii</name>
    <dbReference type="NCBI Taxonomy" id="853"/>
    <lineage>
        <taxon>Bacteria</taxon>
        <taxon>Bacillati</taxon>
        <taxon>Bacillota</taxon>
        <taxon>Clostridia</taxon>
        <taxon>Eubacteriales</taxon>
        <taxon>Oscillospiraceae</taxon>
        <taxon>Faecalibacterium</taxon>
    </lineage>
</organism>
<feature type="transmembrane region" description="Helical" evidence="6">
    <location>
        <begin position="470"/>
        <end position="491"/>
    </location>
</feature>
<dbReference type="Proteomes" id="UP000219901">
    <property type="component" value="Unassembled WGS sequence"/>
</dbReference>
<evidence type="ECO:0000256" key="4">
    <source>
        <dbReference type="ARBA" id="ARBA00022989"/>
    </source>
</evidence>
<evidence type="ECO:0000256" key="1">
    <source>
        <dbReference type="ARBA" id="ARBA00004651"/>
    </source>
</evidence>
<feature type="domain" description="ComEC/Rec2-related protein" evidence="7">
    <location>
        <begin position="198"/>
        <end position="495"/>
    </location>
</feature>
<feature type="transmembrane region" description="Helical" evidence="6">
    <location>
        <begin position="219"/>
        <end position="242"/>
    </location>
</feature>
<feature type="transmembrane region" description="Helical" evidence="6">
    <location>
        <begin position="498"/>
        <end position="519"/>
    </location>
</feature>
<proteinExistence type="predicted"/>
<accession>A0A2A7A3E8</accession>
<keyword evidence="4 6" id="KW-1133">Transmembrane helix</keyword>
<dbReference type="EMBL" id="NMTV01000017">
    <property type="protein sequence ID" value="PDX73637.1"/>
    <property type="molecule type" value="Genomic_DNA"/>
</dbReference>
<name>A0A2A7A3E8_9FIRM</name>
<dbReference type="PANTHER" id="PTHR30619">
    <property type="entry name" value="DNA INTERNALIZATION/COMPETENCE PROTEIN COMEC/REC2"/>
    <property type="match status" value="1"/>
</dbReference>
<evidence type="ECO:0000313" key="9">
    <source>
        <dbReference type="Proteomes" id="UP000219901"/>
    </source>
</evidence>
<dbReference type="Pfam" id="PF03772">
    <property type="entry name" value="Competence"/>
    <property type="match status" value="1"/>
</dbReference>
<dbReference type="NCBIfam" id="TIGR00360">
    <property type="entry name" value="ComEC_N-term"/>
    <property type="match status" value="1"/>
</dbReference>
<feature type="transmembrane region" description="Helical" evidence="6">
    <location>
        <begin position="40"/>
        <end position="58"/>
    </location>
</feature>
<feature type="transmembrane region" description="Helical" evidence="6">
    <location>
        <begin position="315"/>
        <end position="340"/>
    </location>
</feature>
<feature type="transmembrane region" description="Helical" evidence="6">
    <location>
        <begin position="262"/>
        <end position="295"/>
    </location>
</feature>
<evidence type="ECO:0000256" key="2">
    <source>
        <dbReference type="ARBA" id="ARBA00022475"/>
    </source>
</evidence>
<feature type="transmembrane region" description="Helical" evidence="6">
    <location>
        <begin position="16"/>
        <end position="33"/>
    </location>
</feature>
<evidence type="ECO:0000256" key="6">
    <source>
        <dbReference type="SAM" id="Phobius"/>
    </source>
</evidence>
<dbReference type="InterPro" id="IPR004477">
    <property type="entry name" value="ComEC_N"/>
</dbReference>
<protein>
    <submittedName>
        <fullName evidence="8">Competence protein ComEC</fullName>
    </submittedName>
</protein>
<feature type="transmembrane region" description="Helical" evidence="6">
    <location>
        <begin position="403"/>
        <end position="431"/>
    </location>
</feature>
<reference evidence="8 9" key="1">
    <citation type="journal article" date="2017" name="Front. Microbiol.">
        <title>New Insights into the Diversity of the Genus Faecalibacterium.</title>
        <authorList>
            <person name="Benevides L."/>
            <person name="Burman S."/>
            <person name="Martin R."/>
            <person name="Robert V."/>
            <person name="Thomas M."/>
            <person name="Miquel S."/>
            <person name="Chain F."/>
            <person name="Sokol H."/>
            <person name="Bermudez-Humaran L.G."/>
            <person name="Morrison M."/>
            <person name="Langella P."/>
            <person name="Azevedo V.A."/>
            <person name="Chatel J.M."/>
            <person name="Soares S."/>
        </authorList>
    </citation>
    <scope>NUCLEOTIDE SEQUENCE [LARGE SCALE GENOMIC DNA]</scope>
    <source>
        <strain evidence="8 9">CNCM I 4546</strain>
    </source>
</reference>
<evidence type="ECO:0000256" key="5">
    <source>
        <dbReference type="ARBA" id="ARBA00023136"/>
    </source>
</evidence>
<dbReference type="InterPro" id="IPR052159">
    <property type="entry name" value="Competence_DNA_uptake"/>
</dbReference>
<evidence type="ECO:0000259" key="7">
    <source>
        <dbReference type="Pfam" id="PF03772"/>
    </source>
</evidence>
<evidence type="ECO:0000256" key="3">
    <source>
        <dbReference type="ARBA" id="ARBA00022692"/>
    </source>
</evidence>
<keyword evidence="5 6" id="KW-0472">Membrane</keyword>
<gene>
    <name evidence="8" type="ORF">CGS55_02210</name>
</gene>
<dbReference type="AlphaFoldDB" id="A0A2A7A3E8"/>
<keyword evidence="2" id="KW-1003">Cell membrane</keyword>
<comment type="caution">
    <text evidence="8">The sequence shown here is derived from an EMBL/GenBank/DDBJ whole genome shotgun (WGS) entry which is preliminary data.</text>
</comment>
<sequence length="696" mass="75448">MMGLSFLWTFLPQTELFMPFAAFFVAFLLLLCIPRRSRKLALCLLLGALAGLCAVHTTSARLERVRANYAGRTVLLTAEVERADSNYFSDTVDATLWVESVNGSPAGFRIACAELPACTAGQRVQGWFALQQPDMEEQTAQYADGIALQAEPVPEKPQLTVLGESGSFRARTHRLQQKLSESLCRAMHRDTGGVLAAMTVGDRSGLSAQLRSAYRGAGLSHVLVVSGMHVSILCGDILSVLLPYRWEQSYRRRRRRAVGKSLLALVLMGVTGFTPSVRRAAVAVWVSALGVWVWGPPDALTSLAAAGILMTAVNSYAVWDIGFELSFAAVVGTVAGNACIRRMRDAHDRRFWVKAGENLQKPVRRPWYSKLPKGVQGLVESACIAACASAATFPVLVLRGLSVSAWAVVSSIAVLWMVQPLLLLGLAVAFVGLVPWLAPVHGVLSRAADLLTGLLNGWAVWLSTKPGASIYFNTAYAALVCLLLCGLWVLAFRWRVRLRVALPGILLAAAVGIGLGNALSRDVVHIDLVGSAQAPAVVIAQNDRAVVLFRGGSAAQRAVENQLARRGVRTVELVVDLRMNAKTACTLPAQQGIRAERLPVNTSRKLRCTPAAVELLRTREGCLVRLSIGNRQFVTLSGKAELAQPLQTEWLIATPKKPETVRYQKLLALRSYSWMPPETQYTASLSLRRTGGEKLG</sequence>